<comment type="caution">
    <text evidence="9">The sequence shown here is derived from an EMBL/GenBank/DDBJ whole genome shotgun (WGS) entry which is preliminary data.</text>
</comment>
<evidence type="ECO:0000256" key="1">
    <source>
        <dbReference type="ARBA" id="ARBA00004141"/>
    </source>
</evidence>
<proteinExistence type="inferred from homology"/>
<organism evidence="9 10">
    <name type="scientific">Actinospica durhamensis</name>
    <dbReference type="NCBI Taxonomy" id="1508375"/>
    <lineage>
        <taxon>Bacteria</taxon>
        <taxon>Bacillati</taxon>
        <taxon>Actinomycetota</taxon>
        <taxon>Actinomycetes</taxon>
        <taxon>Catenulisporales</taxon>
        <taxon>Actinospicaceae</taxon>
        <taxon>Actinospica</taxon>
    </lineage>
</organism>
<evidence type="ECO:0000256" key="2">
    <source>
        <dbReference type="ARBA" id="ARBA00006464"/>
    </source>
</evidence>
<accession>A0A941ERK3</accession>
<dbReference type="InterPro" id="IPR003362">
    <property type="entry name" value="Bact_transf"/>
</dbReference>
<evidence type="ECO:0000256" key="3">
    <source>
        <dbReference type="ARBA" id="ARBA00022679"/>
    </source>
</evidence>
<feature type="transmembrane region" description="Helical" evidence="7">
    <location>
        <begin position="20"/>
        <end position="39"/>
    </location>
</feature>
<feature type="transmembrane region" description="Helical" evidence="7">
    <location>
        <begin position="259"/>
        <end position="279"/>
    </location>
</feature>
<feature type="transmembrane region" description="Helical" evidence="7">
    <location>
        <begin position="85"/>
        <end position="102"/>
    </location>
</feature>
<dbReference type="PANTHER" id="PTHR30576">
    <property type="entry name" value="COLANIC BIOSYNTHESIS UDP-GLUCOSE LIPID CARRIER TRANSFERASE"/>
    <property type="match status" value="1"/>
</dbReference>
<evidence type="ECO:0000256" key="4">
    <source>
        <dbReference type="ARBA" id="ARBA00022692"/>
    </source>
</evidence>
<dbReference type="GO" id="GO:0016780">
    <property type="term" value="F:phosphotransferase activity, for other substituted phosphate groups"/>
    <property type="evidence" value="ECO:0007669"/>
    <property type="project" value="TreeGrafter"/>
</dbReference>
<evidence type="ECO:0000256" key="5">
    <source>
        <dbReference type="ARBA" id="ARBA00022989"/>
    </source>
</evidence>
<dbReference type="InterPro" id="IPR017475">
    <property type="entry name" value="EPS_sugar_tfrase"/>
</dbReference>
<dbReference type="Proteomes" id="UP000675781">
    <property type="component" value="Unassembled WGS sequence"/>
</dbReference>
<dbReference type="AlphaFoldDB" id="A0A941ERK3"/>
<comment type="subcellular location">
    <subcellularLocation>
        <location evidence="1">Membrane</location>
        <topology evidence="1">Multi-pass membrane protein</topology>
    </subcellularLocation>
</comment>
<keyword evidence="5 7" id="KW-1133">Transmembrane helix</keyword>
<name>A0A941ERK3_9ACTN</name>
<feature type="transmembrane region" description="Helical" evidence="7">
    <location>
        <begin position="60"/>
        <end position="79"/>
    </location>
</feature>
<evidence type="ECO:0000313" key="9">
    <source>
        <dbReference type="EMBL" id="MBR7835218.1"/>
    </source>
</evidence>
<dbReference type="Pfam" id="PF02397">
    <property type="entry name" value="Bac_transf"/>
    <property type="match status" value="1"/>
</dbReference>
<dbReference type="GO" id="GO:0016020">
    <property type="term" value="C:membrane"/>
    <property type="evidence" value="ECO:0007669"/>
    <property type="project" value="UniProtKB-SubCell"/>
</dbReference>
<keyword evidence="3 9" id="KW-0808">Transferase</keyword>
<dbReference type="NCBIfam" id="TIGR03025">
    <property type="entry name" value="EPS_sugtrans"/>
    <property type="match status" value="1"/>
</dbReference>
<evidence type="ECO:0000256" key="6">
    <source>
        <dbReference type="ARBA" id="ARBA00023136"/>
    </source>
</evidence>
<evidence type="ECO:0000313" key="10">
    <source>
        <dbReference type="Proteomes" id="UP000675781"/>
    </source>
</evidence>
<feature type="domain" description="Bacterial sugar transferase" evidence="8">
    <location>
        <begin position="258"/>
        <end position="441"/>
    </location>
</feature>
<protein>
    <submittedName>
        <fullName evidence="9">Sugar transferase</fullName>
    </submittedName>
</protein>
<sequence>MLATLWHLGGSDVAGLHGTPTRLATFAVVPLWVLGLAACGAYGRRLLPGDDGLRNRVVRVAVRIGVLIAFVSLLIDSMALMRRDVLTVAYAALLTPCIRVLVQRLGSYDYGHRYEARRGLLVGHLRTIDEFLAHRRPADAKQLSVVAACVIGGEGENESLLDLPVPVVGGAGEIVRAARANRCDAVILLGGSGLGRTALRRICWELNEAGVDVALAPILTDVSAGRIAMAHSGGLPLLHLRAPVLTGPSRWLTDLCQRACALLILTLLSPLMIVLAVLVRATSPGPALFRQTRVGKDGAEFTCLKFRTMCVDAEARQAEVAHLNEMADGPLFKISKDPRLTRIGGALRRYSLDELPQLLNVVDGSMALVGPRPPLPAEAERYTDEMRRRLAVKPGLTGLWQVSGRSSLSWAESERLDLSYVENWSPSLDAMILLRTTSAVVRGDGAF</sequence>
<dbReference type="PANTHER" id="PTHR30576:SF10">
    <property type="entry name" value="SLL5057 PROTEIN"/>
    <property type="match status" value="1"/>
</dbReference>
<reference evidence="9" key="1">
    <citation type="submission" date="2021-04" db="EMBL/GenBank/DDBJ databases">
        <title>Genome based classification of Actinospica acidithermotolerans sp. nov., an actinobacterium isolated from an Indonesian hot spring.</title>
        <authorList>
            <person name="Kusuma A.B."/>
            <person name="Putra K.E."/>
            <person name="Nafisah S."/>
            <person name="Loh J."/>
            <person name="Nouioui I."/>
            <person name="Goodfellow M."/>
        </authorList>
    </citation>
    <scope>NUCLEOTIDE SEQUENCE</scope>
    <source>
        <strain evidence="9">CSCA 57</strain>
    </source>
</reference>
<comment type="similarity">
    <text evidence="2">Belongs to the bacterial sugar transferase family.</text>
</comment>
<keyword evidence="4 7" id="KW-0812">Transmembrane</keyword>
<keyword evidence="10" id="KW-1185">Reference proteome</keyword>
<dbReference type="EMBL" id="JAGSOG010000087">
    <property type="protein sequence ID" value="MBR7835218.1"/>
    <property type="molecule type" value="Genomic_DNA"/>
</dbReference>
<evidence type="ECO:0000259" key="8">
    <source>
        <dbReference type="Pfam" id="PF02397"/>
    </source>
</evidence>
<evidence type="ECO:0000256" key="7">
    <source>
        <dbReference type="SAM" id="Phobius"/>
    </source>
</evidence>
<keyword evidence="6 7" id="KW-0472">Membrane</keyword>
<gene>
    <name evidence="9" type="ORF">KDL01_18235</name>
</gene>